<organism evidence="2 3">
    <name type="scientific">Nocardia thailandica</name>
    <dbReference type="NCBI Taxonomy" id="257275"/>
    <lineage>
        <taxon>Bacteria</taxon>
        <taxon>Bacillati</taxon>
        <taxon>Actinomycetota</taxon>
        <taxon>Actinomycetes</taxon>
        <taxon>Mycobacteriales</taxon>
        <taxon>Nocardiaceae</taxon>
        <taxon>Nocardia</taxon>
    </lineage>
</organism>
<keyword evidence="1" id="KW-0472">Membrane</keyword>
<reference evidence="2 3" key="1">
    <citation type="submission" date="2024-10" db="EMBL/GenBank/DDBJ databases">
        <title>The Natural Products Discovery Center: Release of the First 8490 Sequenced Strains for Exploring Actinobacteria Biosynthetic Diversity.</title>
        <authorList>
            <person name="Kalkreuter E."/>
            <person name="Kautsar S.A."/>
            <person name="Yang D."/>
            <person name="Bader C.D."/>
            <person name="Teijaro C.N."/>
            <person name="Fluegel L."/>
            <person name="Davis C.M."/>
            <person name="Simpson J.R."/>
            <person name="Lauterbach L."/>
            <person name="Steele A.D."/>
            <person name="Gui C."/>
            <person name="Meng S."/>
            <person name="Li G."/>
            <person name="Viehrig K."/>
            <person name="Ye F."/>
            <person name="Su P."/>
            <person name="Kiefer A.F."/>
            <person name="Nichols A."/>
            <person name="Cepeda A.J."/>
            <person name="Yan W."/>
            <person name="Fan B."/>
            <person name="Jiang Y."/>
            <person name="Adhikari A."/>
            <person name="Zheng C.-J."/>
            <person name="Schuster L."/>
            <person name="Cowan T.M."/>
            <person name="Smanski M.J."/>
            <person name="Chevrette M.G."/>
            <person name="De Carvalho L.P.S."/>
            <person name="Shen B."/>
        </authorList>
    </citation>
    <scope>NUCLEOTIDE SEQUENCE [LARGE SCALE GENOMIC DNA]</scope>
    <source>
        <strain evidence="2 3">NPDC004045</strain>
    </source>
</reference>
<feature type="transmembrane region" description="Helical" evidence="1">
    <location>
        <begin position="12"/>
        <end position="35"/>
    </location>
</feature>
<feature type="transmembrane region" description="Helical" evidence="1">
    <location>
        <begin position="47"/>
        <end position="66"/>
    </location>
</feature>
<evidence type="ECO:0000313" key="3">
    <source>
        <dbReference type="Proteomes" id="UP001601444"/>
    </source>
</evidence>
<comment type="caution">
    <text evidence="2">The sequence shown here is derived from an EMBL/GenBank/DDBJ whole genome shotgun (WGS) entry which is preliminary data.</text>
</comment>
<sequence length="133" mass="14208">MKQCGSAPPLGVAKTTMLITDLGFLGYWIATALGAISVGTDPLLRQWNWSFLGLDLAAIGLGLAGLALGPRSRTAPQLLVVSLALTAAAGLMALNFYVVRGDYDPMWWIPNLWLLLFPLVALPALLRSPPPRP</sequence>
<dbReference type="EMBL" id="JBIAMX010000016">
    <property type="protein sequence ID" value="MFF0545794.1"/>
    <property type="molecule type" value="Genomic_DNA"/>
</dbReference>
<keyword evidence="1" id="KW-0812">Transmembrane</keyword>
<proteinExistence type="predicted"/>
<dbReference type="InterPro" id="IPR020348">
    <property type="entry name" value="Uncharacterised_YvaD"/>
</dbReference>
<name>A0ABW6PTR5_9NOCA</name>
<dbReference type="Proteomes" id="UP001601444">
    <property type="component" value="Unassembled WGS sequence"/>
</dbReference>
<evidence type="ECO:0000256" key="1">
    <source>
        <dbReference type="SAM" id="Phobius"/>
    </source>
</evidence>
<evidence type="ECO:0000313" key="2">
    <source>
        <dbReference type="EMBL" id="MFF0545794.1"/>
    </source>
</evidence>
<gene>
    <name evidence="2" type="ORF">ACFYTF_23430</name>
</gene>
<accession>A0ABW6PTR5</accession>
<keyword evidence="1" id="KW-1133">Transmembrane helix</keyword>
<protein>
    <submittedName>
        <fullName evidence="2">DUF5360 family protein</fullName>
    </submittedName>
</protein>
<keyword evidence="3" id="KW-1185">Reference proteome</keyword>
<feature type="transmembrane region" description="Helical" evidence="1">
    <location>
        <begin position="78"/>
        <end position="99"/>
    </location>
</feature>
<feature type="transmembrane region" description="Helical" evidence="1">
    <location>
        <begin position="105"/>
        <end position="126"/>
    </location>
</feature>
<dbReference type="RefSeq" id="WP_387702313.1">
    <property type="nucleotide sequence ID" value="NZ_JBIAMX010000016.1"/>
</dbReference>
<dbReference type="Pfam" id="PF17314">
    <property type="entry name" value="DUF5360"/>
    <property type="match status" value="1"/>
</dbReference>